<evidence type="ECO:0000256" key="1">
    <source>
        <dbReference type="ARBA" id="ARBA00009789"/>
    </source>
</evidence>
<organism evidence="4 5">
    <name type="scientific">Porites evermanni</name>
    <dbReference type="NCBI Taxonomy" id="104178"/>
    <lineage>
        <taxon>Eukaryota</taxon>
        <taxon>Metazoa</taxon>
        <taxon>Cnidaria</taxon>
        <taxon>Anthozoa</taxon>
        <taxon>Hexacorallia</taxon>
        <taxon>Scleractinia</taxon>
        <taxon>Fungiina</taxon>
        <taxon>Poritidae</taxon>
        <taxon>Porites</taxon>
    </lineage>
</organism>
<dbReference type="InterPro" id="IPR034683">
    <property type="entry name" value="IspD/TarI"/>
</dbReference>
<name>A0ABN8Q6W4_9CNID</name>
<keyword evidence="3" id="KW-0548">Nucleotidyltransferase</keyword>
<dbReference type="CDD" id="cd02516">
    <property type="entry name" value="CDP-ME_synthetase"/>
    <property type="match status" value="1"/>
</dbReference>
<evidence type="ECO:0000256" key="3">
    <source>
        <dbReference type="ARBA" id="ARBA00022695"/>
    </source>
</evidence>
<dbReference type="Gene3D" id="3.90.550.10">
    <property type="entry name" value="Spore Coat Polysaccharide Biosynthesis Protein SpsA, Chain A"/>
    <property type="match status" value="1"/>
</dbReference>
<keyword evidence="2" id="KW-0808">Transferase</keyword>
<comment type="similarity">
    <text evidence="1">Belongs to the IspD/TarI cytidylyltransferase family. IspD subfamily.</text>
</comment>
<dbReference type="PANTHER" id="PTHR43015:SF1">
    <property type="entry name" value="D-RIBITOL-5-PHOSPHATE CYTIDYLYLTRANSFERASE"/>
    <property type="match status" value="1"/>
</dbReference>
<dbReference type="InterPro" id="IPR029044">
    <property type="entry name" value="Nucleotide-diphossugar_trans"/>
</dbReference>
<evidence type="ECO:0000313" key="4">
    <source>
        <dbReference type="EMBL" id="CAH3157972.1"/>
    </source>
</evidence>
<proteinExistence type="inferred from homology"/>
<comment type="caution">
    <text evidence="4">The sequence shown here is derived from an EMBL/GenBank/DDBJ whole genome shotgun (WGS) entry which is preliminary data.</text>
</comment>
<gene>
    <name evidence="4" type="ORF">PEVE_00002684</name>
</gene>
<dbReference type="EMBL" id="CALNXI010001159">
    <property type="protein sequence ID" value="CAH3157972.1"/>
    <property type="molecule type" value="Genomic_DNA"/>
</dbReference>
<dbReference type="PANTHER" id="PTHR43015">
    <property type="entry name" value="D-RIBITOL-5-PHOSPHATE CYTIDYLYLTRANSFERASE"/>
    <property type="match status" value="1"/>
</dbReference>
<dbReference type="Proteomes" id="UP001159427">
    <property type="component" value="Unassembled WGS sequence"/>
</dbReference>
<dbReference type="Pfam" id="PF01128">
    <property type="entry name" value="IspD"/>
    <property type="match status" value="1"/>
</dbReference>
<keyword evidence="5" id="KW-1185">Reference proteome</keyword>
<evidence type="ECO:0008006" key="6">
    <source>
        <dbReference type="Google" id="ProtNLM"/>
    </source>
</evidence>
<dbReference type="SUPFAM" id="SSF53448">
    <property type="entry name" value="Nucleotide-diphospho-sugar transferases"/>
    <property type="match status" value="1"/>
</dbReference>
<evidence type="ECO:0000313" key="5">
    <source>
        <dbReference type="Proteomes" id="UP001159427"/>
    </source>
</evidence>
<reference evidence="4 5" key="1">
    <citation type="submission" date="2022-05" db="EMBL/GenBank/DDBJ databases">
        <authorList>
            <consortium name="Genoscope - CEA"/>
            <person name="William W."/>
        </authorList>
    </citation>
    <scope>NUCLEOTIDE SEQUENCE [LARGE SCALE GENOMIC DNA]</scope>
</reference>
<accession>A0ABN8Q6W4</accession>
<protein>
    <recommendedName>
        <fullName evidence="6">D-ribitol-5-phosphate cytidylyltransferase</fullName>
    </recommendedName>
</protein>
<evidence type="ECO:0000256" key="2">
    <source>
        <dbReference type="ARBA" id="ARBA00022679"/>
    </source>
</evidence>
<sequence length="420" mass="47298">MAASGDDLVEDVVEDVCFDVVAVLPAGGCGVRMNLEIPKQFYRIMGRPLISYTLEAFESVSWIKEIVVPIGENYLEVAKEMVNDSVGDCFILNPRKPLNCRLCLEKTQVILHDAVRPFVDEQTLQSVVLAAEKYGAAGVIRPLASTVIAQSSDGFMDHSLDRSKYRSSEMPQAFQYEVIKNAYEKCTEYDFEHGTECLHLAQKYSETRAWLIDGPETLWKVTYKKDLYAVEGVLQEKKIHRALVIGQGRPHFCEQLKELLQKRNVAATFHSDLSAEKQDSFETSAEQLISEVSHHRVSVVFALDDKTSSTVCVPTSVMQFTREISRKCNHCHVKELRLIIVRFSNCRKNFTEFKLSIEEMKSRVHEQGVICFGVFVSLGLNNQKKNPDNSKLAEKAAELTIGALLDVSPIFNGQTFDAIT</sequence>